<dbReference type="Gene3D" id="3.40.50.200">
    <property type="entry name" value="Peptidase S8/S53 domain"/>
    <property type="match status" value="1"/>
</dbReference>
<evidence type="ECO:0000256" key="4">
    <source>
        <dbReference type="ARBA" id="ARBA00022825"/>
    </source>
</evidence>
<dbReference type="Proteomes" id="UP000466848">
    <property type="component" value="Chromosome"/>
</dbReference>
<keyword evidence="2 5" id="KW-0645">Protease</keyword>
<accession>A0A858BTS4</accession>
<dbReference type="GO" id="GO:0006508">
    <property type="term" value="P:proteolysis"/>
    <property type="evidence" value="ECO:0007669"/>
    <property type="project" value="UniProtKB-KW"/>
</dbReference>
<dbReference type="InterPro" id="IPR017310">
    <property type="entry name" value="Pept_S8A_subtilisin_clostridia"/>
</dbReference>
<keyword evidence="8" id="KW-1185">Reference proteome</keyword>
<dbReference type="AlphaFoldDB" id="A0A858BTS4"/>
<dbReference type="PRINTS" id="PR00723">
    <property type="entry name" value="SUBTILISIN"/>
</dbReference>
<dbReference type="PROSITE" id="PS51892">
    <property type="entry name" value="SUBTILASE"/>
    <property type="match status" value="1"/>
</dbReference>
<sequence>MIGKEGAFLDPQLLYGPDIVDFTIRIGSFYESYILNHPGLLAHHTVANTYQICYTTISSFQEIREHVGADIVNTMPNVVGLTDRYSLEVSGITEVQQQPYLSLKGRGVLMGFLDTGIDYTKDVFRYEDGTSKICCIYDQTQPGPLPPGFPIGTEYTQEQINAALASSTPYDIVPQRDVAGHGTFLASVAAGRAVDDFIGAAPEAEIIMVKLKKAYPFYLQRYCVPADQENAFSSTNLMLGIQYIVQKARELNRPVAICIGLGSNYDSHDGYSIFEEYLFNVSNVPGICSCVAAGNESQSRHHFSYKMMPQNPPVNIDIRVGENAGDLFISLTNRVSDLISVALRSPTGEVINRIPSKSGFTFETSLVLEKASVSISYYFPIEGSGDQLTIVRILSATPGVWTLTVYGDIIIDGQINAWLPLTGFVSPSVEFLSYDPYTTITYPATASGSIRCGAYNSLRDSLYPRSSWGPTRLAANVPDLVAPGYQVGGYYPIGYGTMDGTSVAAAITAGACALMLQWGVVEGNDLGLSTPIIRAYLIRGCSRSDAIQYPNSQWGYGILNLIRAFINMREI</sequence>
<dbReference type="EMBL" id="CP048649">
    <property type="protein sequence ID" value="QIB68478.1"/>
    <property type="molecule type" value="Genomic_DNA"/>
</dbReference>
<keyword evidence="4 5" id="KW-0720">Serine protease</keyword>
<protein>
    <submittedName>
        <fullName evidence="7">S8 family peptidase</fullName>
    </submittedName>
</protein>
<feature type="active site" description="Charge relay system" evidence="5">
    <location>
        <position position="502"/>
    </location>
</feature>
<dbReference type="PIRSF" id="PIRSF037894">
    <property type="entry name" value="Subtilisin_rel_CspABC"/>
    <property type="match status" value="1"/>
</dbReference>
<dbReference type="InterPro" id="IPR036852">
    <property type="entry name" value="Peptidase_S8/S53_dom_sf"/>
</dbReference>
<proteinExistence type="inferred from homology"/>
<evidence type="ECO:0000256" key="2">
    <source>
        <dbReference type="ARBA" id="ARBA00022670"/>
    </source>
</evidence>
<feature type="active site" description="Charge relay system" evidence="5">
    <location>
        <position position="181"/>
    </location>
</feature>
<gene>
    <name evidence="7" type="ORF">Ami103574_03710</name>
</gene>
<evidence type="ECO:0000313" key="8">
    <source>
        <dbReference type="Proteomes" id="UP000466848"/>
    </source>
</evidence>
<name>A0A858BTS4_9FIRM</name>
<evidence type="ECO:0000256" key="1">
    <source>
        <dbReference type="ARBA" id="ARBA00011073"/>
    </source>
</evidence>
<dbReference type="PANTHER" id="PTHR43806">
    <property type="entry name" value="PEPTIDASE S8"/>
    <property type="match status" value="1"/>
</dbReference>
<dbReference type="InterPro" id="IPR050131">
    <property type="entry name" value="Peptidase_S8_subtilisin-like"/>
</dbReference>
<reference evidence="7 8" key="1">
    <citation type="submission" date="2020-02" db="EMBL/GenBank/DDBJ databases">
        <authorList>
            <person name="Kim Y.B."/>
            <person name="Roh S.W."/>
        </authorList>
    </citation>
    <scope>NUCLEOTIDE SEQUENCE [LARGE SCALE GENOMIC DNA]</scope>
    <source>
        <strain evidence="7 8">DSM 103574</strain>
    </source>
</reference>
<dbReference type="Gene3D" id="2.60.120.1290">
    <property type="match status" value="1"/>
</dbReference>
<dbReference type="PANTHER" id="PTHR43806:SF11">
    <property type="entry name" value="CEREVISIN-RELATED"/>
    <property type="match status" value="1"/>
</dbReference>
<keyword evidence="3 5" id="KW-0378">Hydrolase</keyword>
<evidence type="ECO:0000256" key="5">
    <source>
        <dbReference type="PROSITE-ProRule" id="PRU01240"/>
    </source>
</evidence>
<dbReference type="Pfam" id="PF00082">
    <property type="entry name" value="Peptidase_S8"/>
    <property type="match status" value="2"/>
</dbReference>
<feature type="active site" description="Charge relay system" evidence="5">
    <location>
        <position position="114"/>
    </location>
</feature>
<organism evidence="7 8">
    <name type="scientific">Aminipila butyrica</name>
    <dbReference type="NCBI Taxonomy" id="433296"/>
    <lineage>
        <taxon>Bacteria</taxon>
        <taxon>Bacillati</taxon>
        <taxon>Bacillota</taxon>
        <taxon>Clostridia</taxon>
        <taxon>Peptostreptococcales</taxon>
        <taxon>Anaerovoracaceae</taxon>
        <taxon>Aminipila</taxon>
    </lineage>
</organism>
<dbReference type="GO" id="GO:0004252">
    <property type="term" value="F:serine-type endopeptidase activity"/>
    <property type="evidence" value="ECO:0007669"/>
    <property type="project" value="UniProtKB-UniRule"/>
</dbReference>
<feature type="domain" description="Peptidase S8/S53" evidence="6">
    <location>
        <begin position="105"/>
        <end position="297"/>
    </location>
</feature>
<comment type="similarity">
    <text evidence="1 5">Belongs to the peptidase S8 family.</text>
</comment>
<dbReference type="SUPFAM" id="SSF52743">
    <property type="entry name" value="Subtilisin-like"/>
    <property type="match status" value="1"/>
</dbReference>
<dbReference type="CDD" id="cd07478">
    <property type="entry name" value="Peptidases_S8_CspA-like"/>
    <property type="match status" value="1"/>
</dbReference>
<dbReference type="InterPro" id="IPR034045">
    <property type="entry name" value="Pep_S8_CspA-like"/>
</dbReference>
<feature type="domain" description="Peptidase S8/S53" evidence="6">
    <location>
        <begin position="438"/>
        <end position="557"/>
    </location>
</feature>
<evidence type="ECO:0000313" key="7">
    <source>
        <dbReference type="EMBL" id="QIB68478.1"/>
    </source>
</evidence>
<evidence type="ECO:0000259" key="6">
    <source>
        <dbReference type="Pfam" id="PF00082"/>
    </source>
</evidence>
<dbReference type="KEGG" id="abut:Ami103574_03710"/>
<dbReference type="InterPro" id="IPR015500">
    <property type="entry name" value="Peptidase_S8_subtilisin-rel"/>
</dbReference>
<evidence type="ECO:0000256" key="3">
    <source>
        <dbReference type="ARBA" id="ARBA00022801"/>
    </source>
</evidence>
<dbReference type="InterPro" id="IPR000209">
    <property type="entry name" value="Peptidase_S8/S53_dom"/>
</dbReference>